<keyword evidence="2" id="KW-1185">Reference proteome</keyword>
<proteinExistence type="predicted"/>
<evidence type="ECO:0000313" key="2">
    <source>
        <dbReference type="Proteomes" id="UP001233999"/>
    </source>
</evidence>
<accession>A0AAD8AHR9</accession>
<reference evidence="1" key="1">
    <citation type="journal article" date="2023" name="IScience">
        <title>Live-bearing cockroach genome reveals convergent evolutionary mechanisms linked to viviparity in insects and beyond.</title>
        <authorList>
            <person name="Fouks B."/>
            <person name="Harrison M.C."/>
            <person name="Mikhailova A.A."/>
            <person name="Marchal E."/>
            <person name="English S."/>
            <person name="Carruthers M."/>
            <person name="Jennings E.C."/>
            <person name="Chiamaka E.L."/>
            <person name="Frigard R.A."/>
            <person name="Pippel M."/>
            <person name="Attardo G.M."/>
            <person name="Benoit J.B."/>
            <person name="Bornberg-Bauer E."/>
            <person name="Tobe S.S."/>
        </authorList>
    </citation>
    <scope>NUCLEOTIDE SEQUENCE</scope>
    <source>
        <strain evidence="1">Stay&amp;Tobe</strain>
    </source>
</reference>
<organism evidence="1 2">
    <name type="scientific">Diploptera punctata</name>
    <name type="common">Pacific beetle cockroach</name>
    <dbReference type="NCBI Taxonomy" id="6984"/>
    <lineage>
        <taxon>Eukaryota</taxon>
        <taxon>Metazoa</taxon>
        <taxon>Ecdysozoa</taxon>
        <taxon>Arthropoda</taxon>
        <taxon>Hexapoda</taxon>
        <taxon>Insecta</taxon>
        <taxon>Pterygota</taxon>
        <taxon>Neoptera</taxon>
        <taxon>Polyneoptera</taxon>
        <taxon>Dictyoptera</taxon>
        <taxon>Blattodea</taxon>
        <taxon>Blaberoidea</taxon>
        <taxon>Blaberidae</taxon>
        <taxon>Diplopterinae</taxon>
        <taxon>Diploptera</taxon>
    </lineage>
</organism>
<feature type="non-terminal residue" evidence="1">
    <location>
        <position position="104"/>
    </location>
</feature>
<reference evidence="1" key="2">
    <citation type="submission" date="2023-05" db="EMBL/GenBank/DDBJ databases">
        <authorList>
            <person name="Fouks B."/>
        </authorList>
    </citation>
    <scope>NUCLEOTIDE SEQUENCE</scope>
    <source>
        <strain evidence="1">Stay&amp;Tobe</strain>
        <tissue evidence="1">Testes</tissue>
    </source>
</reference>
<dbReference type="Proteomes" id="UP001233999">
    <property type="component" value="Unassembled WGS sequence"/>
</dbReference>
<dbReference type="AlphaFoldDB" id="A0AAD8AHR9"/>
<evidence type="ECO:0000313" key="1">
    <source>
        <dbReference type="EMBL" id="KAJ9599301.1"/>
    </source>
</evidence>
<dbReference type="EMBL" id="JASPKZ010000819">
    <property type="protein sequence ID" value="KAJ9599301.1"/>
    <property type="molecule type" value="Genomic_DNA"/>
</dbReference>
<comment type="caution">
    <text evidence="1">The sequence shown here is derived from an EMBL/GenBank/DDBJ whole genome shotgun (WGS) entry which is preliminary data.</text>
</comment>
<gene>
    <name evidence="1" type="ORF">L9F63_010215</name>
</gene>
<sequence length="104" mass="11864">CYHCRDQDSNLGYCGHNLESLSSRDRLVVRTLRCGRNNPGSNPGHGSAYAKNKIPVERPHLFYRYQNVYSLRIAVVGRNIQKLLKKFMRTGSVADEQLFHNLSG</sequence>
<feature type="non-terminal residue" evidence="1">
    <location>
        <position position="1"/>
    </location>
</feature>
<protein>
    <submittedName>
        <fullName evidence="1">Uncharacterized protein</fullName>
    </submittedName>
</protein>
<name>A0AAD8AHR9_DIPPU</name>